<dbReference type="Pfam" id="PF14903">
    <property type="entry name" value="WG_beta_rep"/>
    <property type="match status" value="1"/>
</dbReference>
<gene>
    <name evidence="1" type="ORF">SAMN04487894_104179</name>
</gene>
<dbReference type="AlphaFoldDB" id="A0A1G6PVL9"/>
<sequence length="336" mass="38757">MKNRLFSSFILMTIFLLPVLLRAQGQLYYFMDPKDSLIGVKDNKGKVIIPPLGNPIYEPQDLNEPITDSLIFIGDFINDYTGAAGSFGSMYDRNGIFLYRPLAYDAGPDYFEEGLARCMQKGKVGFVNEQGKVAIRPQWDWVSPFNYGYAFACNGCYWDRSKDAEHPPLAYKENAKTFYINREGKSVQLMKQRKTEKDLPVDGGFLPYAFKYTMEERKILEEIGAMEVVSKIWNANQATKAAGKEARLQFEIVGRPSALSPYYKIQGYRYGRFDKEDPFLFYRTLTGDYFQVGWDGKDKTPFTQWLKEQLESCAQYFKDHPDAPNKFDVGRYLDKL</sequence>
<keyword evidence="2" id="KW-1185">Reference proteome</keyword>
<evidence type="ECO:0000313" key="2">
    <source>
        <dbReference type="Proteomes" id="UP000198757"/>
    </source>
</evidence>
<protein>
    <submittedName>
        <fullName evidence="1">WG containing repeat-containing protein</fullName>
    </submittedName>
</protein>
<dbReference type="InterPro" id="IPR032774">
    <property type="entry name" value="WG_beta_rep"/>
</dbReference>
<proteinExistence type="predicted"/>
<organism evidence="1 2">
    <name type="scientific">Niabella drilacis (strain DSM 25811 / CCM 8410 / CCUG 62505 / LMG 26954 / E90)</name>
    <dbReference type="NCBI Taxonomy" id="1285928"/>
    <lineage>
        <taxon>Bacteria</taxon>
        <taxon>Pseudomonadati</taxon>
        <taxon>Bacteroidota</taxon>
        <taxon>Chitinophagia</taxon>
        <taxon>Chitinophagales</taxon>
        <taxon>Chitinophagaceae</taxon>
        <taxon>Niabella</taxon>
    </lineage>
</organism>
<name>A0A1G6PVL9_NIADE</name>
<dbReference type="Proteomes" id="UP000198757">
    <property type="component" value="Unassembled WGS sequence"/>
</dbReference>
<dbReference type="EMBL" id="FMZO01000004">
    <property type="protein sequence ID" value="SDC84149.1"/>
    <property type="molecule type" value="Genomic_DNA"/>
</dbReference>
<accession>A0A1G6PVL9</accession>
<evidence type="ECO:0000313" key="1">
    <source>
        <dbReference type="EMBL" id="SDC84149.1"/>
    </source>
</evidence>
<dbReference type="RefSeq" id="WP_090389796.1">
    <property type="nucleotide sequence ID" value="NZ_FMZO01000004.1"/>
</dbReference>
<dbReference type="OrthoDB" id="697275at2"/>
<reference evidence="2" key="1">
    <citation type="submission" date="2016-10" db="EMBL/GenBank/DDBJ databases">
        <authorList>
            <person name="Varghese N."/>
            <person name="Submissions S."/>
        </authorList>
    </citation>
    <scope>NUCLEOTIDE SEQUENCE [LARGE SCALE GENOMIC DNA]</scope>
    <source>
        <strain evidence="2">DSM 25811 / CCM 8410 / LMG 26954 / E90</strain>
    </source>
</reference>